<dbReference type="AlphaFoldDB" id="A0A0J6F4B3"/>
<feature type="region of interest" description="Disordered" evidence="1">
    <location>
        <begin position="112"/>
        <end position="140"/>
    </location>
</feature>
<protein>
    <submittedName>
        <fullName evidence="2">Uncharacterized protein</fullName>
    </submittedName>
</protein>
<dbReference type="Proteomes" id="UP000054567">
    <property type="component" value="Unassembled WGS sequence"/>
</dbReference>
<reference evidence="2 3" key="1">
    <citation type="submission" date="2007-06" db="EMBL/GenBank/DDBJ databases">
        <title>The Genome Sequence of Coccidioides posadasii RMSCC_3488.</title>
        <authorList>
            <consortium name="Coccidioides Genome Resources Consortium"/>
            <consortium name="The Broad Institute Genome Sequencing Platform"/>
            <person name="Henn M.R."/>
            <person name="Sykes S."/>
            <person name="Young S."/>
            <person name="Jaffe D."/>
            <person name="Berlin A."/>
            <person name="Alvarez P."/>
            <person name="Butler J."/>
            <person name="Gnerre S."/>
            <person name="Grabherr M."/>
            <person name="Mauceli E."/>
            <person name="Brockman W."/>
            <person name="Kodira C."/>
            <person name="Alvarado L."/>
            <person name="Zeng Q."/>
            <person name="Crawford M."/>
            <person name="Antoine C."/>
            <person name="Devon K."/>
            <person name="Galgiani J."/>
            <person name="Orsborn K."/>
            <person name="Lewis M.L."/>
            <person name="Nusbaum C."/>
            <person name="Galagan J."/>
            <person name="Birren B."/>
        </authorList>
    </citation>
    <scope>NUCLEOTIDE SEQUENCE [LARGE SCALE GENOMIC DNA]</scope>
    <source>
        <strain evidence="2 3">RMSCC 3488</strain>
    </source>
</reference>
<organism evidence="2 3">
    <name type="scientific">Coccidioides posadasii RMSCC 3488</name>
    <dbReference type="NCBI Taxonomy" id="454284"/>
    <lineage>
        <taxon>Eukaryota</taxon>
        <taxon>Fungi</taxon>
        <taxon>Dikarya</taxon>
        <taxon>Ascomycota</taxon>
        <taxon>Pezizomycotina</taxon>
        <taxon>Eurotiomycetes</taxon>
        <taxon>Eurotiomycetidae</taxon>
        <taxon>Onygenales</taxon>
        <taxon>Onygenaceae</taxon>
        <taxon>Coccidioides</taxon>
    </lineage>
</organism>
<evidence type="ECO:0000256" key="1">
    <source>
        <dbReference type="SAM" id="MobiDB-lite"/>
    </source>
</evidence>
<gene>
    <name evidence="2" type="ORF">CPAG_00163</name>
</gene>
<proteinExistence type="predicted"/>
<evidence type="ECO:0000313" key="2">
    <source>
        <dbReference type="EMBL" id="KMM63809.1"/>
    </source>
</evidence>
<evidence type="ECO:0000313" key="3">
    <source>
        <dbReference type="Proteomes" id="UP000054567"/>
    </source>
</evidence>
<reference evidence="3" key="2">
    <citation type="journal article" date="2009" name="Genome Res.">
        <title>Comparative genomic analyses of the human fungal pathogens Coccidioides and their relatives.</title>
        <authorList>
            <person name="Sharpton T.J."/>
            <person name="Stajich J.E."/>
            <person name="Rounsley S.D."/>
            <person name="Gardner M.J."/>
            <person name="Wortman J.R."/>
            <person name="Jordar V.S."/>
            <person name="Maiti R."/>
            <person name="Kodira C.D."/>
            <person name="Neafsey D.E."/>
            <person name="Zeng Q."/>
            <person name="Hung C.-Y."/>
            <person name="McMahan C."/>
            <person name="Muszewska A."/>
            <person name="Grynberg M."/>
            <person name="Mandel M.A."/>
            <person name="Kellner E.M."/>
            <person name="Barker B.M."/>
            <person name="Galgiani J.N."/>
            <person name="Orbach M.J."/>
            <person name="Kirkland T.N."/>
            <person name="Cole G.T."/>
            <person name="Henn M.R."/>
            <person name="Birren B.W."/>
            <person name="Taylor J.W."/>
        </authorList>
    </citation>
    <scope>NUCLEOTIDE SEQUENCE [LARGE SCALE GENOMIC DNA]</scope>
    <source>
        <strain evidence="3">RMSCC 3488</strain>
    </source>
</reference>
<reference evidence="3" key="3">
    <citation type="journal article" date="2010" name="Genome Res.">
        <title>Population genomic sequencing of Coccidioides fungi reveals recent hybridization and transposon control.</title>
        <authorList>
            <person name="Neafsey D.E."/>
            <person name="Barker B.M."/>
            <person name="Sharpton T.J."/>
            <person name="Stajich J.E."/>
            <person name="Park D.J."/>
            <person name="Whiston E."/>
            <person name="Hung C.-Y."/>
            <person name="McMahan C."/>
            <person name="White J."/>
            <person name="Sykes S."/>
            <person name="Heiman D."/>
            <person name="Young S."/>
            <person name="Zeng Q."/>
            <person name="Abouelleil A."/>
            <person name="Aftuck L."/>
            <person name="Bessette D."/>
            <person name="Brown A."/>
            <person name="FitzGerald M."/>
            <person name="Lui A."/>
            <person name="Macdonald J.P."/>
            <person name="Priest M."/>
            <person name="Orbach M.J."/>
            <person name="Galgiani J.N."/>
            <person name="Kirkland T.N."/>
            <person name="Cole G.T."/>
            <person name="Birren B.W."/>
            <person name="Henn M.R."/>
            <person name="Taylor J.W."/>
            <person name="Rounsley S.D."/>
        </authorList>
    </citation>
    <scope>NUCLEOTIDE SEQUENCE [LARGE SCALE GENOMIC DNA]</scope>
    <source>
        <strain evidence="3">RMSCC 3488</strain>
    </source>
</reference>
<name>A0A0J6F4B3_COCPO</name>
<dbReference type="EMBL" id="DS268109">
    <property type="protein sequence ID" value="KMM63809.1"/>
    <property type="molecule type" value="Genomic_DNA"/>
</dbReference>
<accession>A0A0J6F4B3</accession>
<dbReference type="VEuPathDB" id="FungiDB:CPAG_00163"/>
<sequence>MSPPPPVCFIKDGDSYVSCSAHSVLERVIFSNRPIKGLGSRISIVSVSSLFAYAIAPYCSSKGHILATLLDQLHTGAGDGVDIPVLATMDGYCPGSGLLRVEMMMDWEDETRMYPPVSGEDDSERARAAEEEENSSTNKANCPVFLSNELCSDLVSYSEG</sequence>